<evidence type="ECO:0000313" key="2">
    <source>
        <dbReference type="EMBL" id="QUX23043.1"/>
    </source>
</evidence>
<name>A0ABX8BN70_9ACTN</name>
<dbReference type="Proteomes" id="UP000676079">
    <property type="component" value="Chromosome"/>
</dbReference>
<sequence length="209" mass="20600">MTETPRTPGPEEPETAGGPAGEDGDAGTAAVPDTAGVVESASGPAKSWAARVALVAAAGLVVGGTAYLGVEVADAFAPAATTGTAESGPDRDTGERRTTPLLADPGEGVPQGTAADPVAGGDATAPAQGPVGAPVEGTAPADGSGGTSGGEDPRAQILDDILNTPQERPPLVNDCDQACVDAHTAREEEGVEPVVVEFHPEDYEFPTTP</sequence>
<gene>
    <name evidence="2" type="ORF">KGD84_01130</name>
</gene>
<accession>A0ABX8BN70</accession>
<proteinExistence type="predicted"/>
<keyword evidence="3" id="KW-1185">Reference proteome</keyword>
<evidence type="ECO:0000256" key="1">
    <source>
        <dbReference type="SAM" id="MobiDB-lite"/>
    </source>
</evidence>
<organism evidence="2 3">
    <name type="scientific">Nocardiopsis changdeensis</name>
    <dbReference type="NCBI Taxonomy" id="2831969"/>
    <lineage>
        <taxon>Bacteria</taxon>
        <taxon>Bacillati</taxon>
        <taxon>Actinomycetota</taxon>
        <taxon>Actinomycetes</taxon>
        <taxon>Streptosporangiales</taxon>
        <taxon>Nocardiopsidaceae</taxon>
        <taxon>Nocardiopsis</taxon>
    </lineage>
</organism>
<feature type="region of interest" description="Disordered" evidence="1">
    <location>
        <begin position="1"/>
        <end position="46"/>
    </location>
</feature>
<dbReference type="RefSeq" id="WP_220564264.1">
    <property type="nucleotide sequence ID" value="NZ_CP074133.1"/>
</dbReference>
<dbReference type="EMBL" id="CP074133">
    <property type="protein sequence ID" value="QUX23043.1"/>
    <property type="molecule type" value="Genomic_DNA"/>
</dbReference>
<feature type="region of interest" description="Disordered" evidence="1">
    <location>
        <begin position="81"/>
        <end position="157"/>
    </location>
</feature>
<feature type="compositionally biased region" description="Basic and acidic residues" evidence="1">
    <location>
        <begin position="88"/>
        <end position="98"/>
    </location>
</feature>
<protein>
    <submittedName>
        <fullName evidence="2">Uncharacterized protein</fullName>
    </submittedName>
</protein>
<evidence type="ECO:0000313" key="3">
    <source>
        <dbReference type="Proteomes" id="UP000676079"/>
    </source>
</evidence>
<reference evidence="2 3" key="1">
    <citation type="submission" date="2021-05" db="EMBL/GenBank/DDBJ databases">
        <title>Direct Submission.</title>
        <authorList>
            <person name="Li K."/>
            <person name="Gao J."/>
        </authorList>
    </citation>
    <scope>NUCLEOTIDE SEQUENCE [LARGE SCALE GENOMIC DNA]</scope>
    <source>
        <strain evidence="2 3">Mg02</strain>
    </source>
</reference>